<evidence type="ECO:0000259" key="6">
    <source>
        <dbReference type="PROSITE" id="PS50016"/>
    </source>
</evidence>
<dbReference type="SUPFAM" id="SSF57903">
    <property type="entry name" value="FYVE/PHD zinc finger"/>
    <property type="match status" value="1"/>
</dbReference>
<evidence type="ECO:0000313" key="8">
    <source>
        <dbReference type="Proteomes" id="UP001153954"/>
    </source>
</evidence>
<dbReference type="InterPro" id="IPR011011">
    <property type="entry name" value="Znf_FYVE_PHD"/>
</dbReference>
<name>A0AAU9UC68_EUPED</name>
<keyword evidence="3" id="KW-0862">Zinc</keyword>
<feature type="region of interest" description="Disordered" evidence="5">
    <location>
        <begin position="25"/>
        <end position="63"/>
    </location>
</feature>
<evidence type="ECO:0000256" key="4">
    <source>
        <dbReference type="PROSITE-ProRule" id="PRU00146"/>
    </source>
</evidence>
<feature type="compositionally biased region" description="Basic and acidic residues" evidence="5">
    <location>
        <begin position="25"/>
        <end position="34"/>
    </location>
</feature>
<accession>A0AAU9UC68</accession>
<keyword evidence="8" id="KW-1185">Reference proteome</keyword>
<dbReference type="Proteomes" id="UP001153954">
    <property type="component" value="Unassembled WGS sequence"/>
</dbReference>
<dbReference type="EMBL" id="CAKOGL010000015">
    <property type="protein sequence ID" value="CAH2095687.1"/>
    <property type="molecule type" value="Genomic_DNA"/>
</dbReference>
<dbReference type="InterPro" id="IPR013083">
    <property type="entry name" value="Znf_RING/FYVE/PHD"/>
</dbReference>
<proteinExistence type="predicted"/>
<evidence type="ECO:0000256" key="5">
    <source>
        <dbReference type="SAM" id="MobiDB-lite"/>
    </source>
</evidence>
<dbReference type="SMART" id="SM00249">
    <property type="entry name" value="PHD"/>
    <property type="match status" value="1"/>
</dbReference>
<dbReference type="PROSITE" id="PS50016">
    <property type="entry name" value="ZF_PHD_2"/>
    <property type="match status" value="1"/>
</dbReference>
<dbReference type="CDD" id="cd15517">
    <property type="entry name" value="PHD_TCF19_like"/>
    <property type="match status" value="1"/>
</dbReference>
<sequence length="498" mass="58128">MFSELRTLRWQCRRGKTAIITSTPYKKEVEERKRAAIPTVDNRTAKKAKDKGKGKGKGKGTRKKSQEDTTCIYCNDENNSYLKSSENWAKCQRCERWAHTACARVDDDDMEDILICIFCEENKSPSNLGPYLAPFLVSRLTPYVRLECFDQNLNFGKQQVHDTDDVKMDLPSINLYWVINASTNLPPVTKQHFQLYYNHGQEEYNKRFRILILNHPSKIPFKQLYEPANPYAVEWDHAYHKENTESNILNKFDLICIILEYVAQIEHETCEQFLSKHWNVKEMVDEMKMRLLTRKSDTALQIQLMTIKQRNKSKEQYGREIEDVFFQLQLPDEHLANVSEKENYEPTPSTSIEFILKKSRKKLLKKAGCKSWRINERKWMETRCRPSTLTEFDRGSLVSSVLQMLTAEIRSNEIKVKIRTSAGTCDMSRWPCRSAITETSSRLIDLGVFERRLTTLSISFEVLNDSSQAWTEENRRLVNLGLTSPRFNEPVCIRPTTA</sequence>
<keyword evidence="1" id="KW-0479">Metal-binding</keyword>
<comment type="caution">
    <text evidence="7">The sequence shown here is derived from an EMBL/GenBank/DDBJ whole genome shotgun (WGS) entry which is preliminary data.</text>
</comment>
<dbReference type="GO" id="GO:0008270">
    <property type="term" value="F:zinc ion binding"/>
    <property type="evidence" value="ECO:0007669"/>
    <property type="project" value="UniProtKB-KW"/>
</dbReference>
<reference evidence="7" key="1">
    <citation type="submission" date="2022-03" db="EMBL/GenBank/DDBJ databases">
        <authorList>
            <person name="Tunstrom K."/>
        </authorList>
    </citation>
    <scope>NUCLEOTIDE SEQUENCE</scope>
</reference>
<evidence type="ECO:0000256" key="1">
    <source>
        <dbReference type="ARBA" id="ARBA00022723"/>
    </source>
</evidence>
<organism evidence="7 8">
    <name type="scientific">Euphydryas editha</name>
    <name type="common">Edith's checkerspot</name>
    <dbReference type="NCBI Taxonomy" id="104508"/>
    <lineage>
        <taxon>Eukaryota</taxon>
        <taxon>Metazoa</taxon>
        <taxon>Ecdysozoa</taxon>
        <taxon>Arthropoda</taxon>
        <taxon>Hexapoda</taxon>
        <taxon>Insecta</taxon>
        <taxon>Pterygota</taxon>
        <taxon>Neoptera</taxon>
        <taxon>Endopterygota</taxon>
        <taxon>Lepidoptera</taxon>
        <taxon>Glossata</taxon>
        <taxon>Ditrysia</taxon>
        <taxon>Papilionoidea</taxon>
        <taxon>Nymphalidae</taxon>
        <taxon>Nymphalinae</taxon>
        <taxon>Euphydryas</taxon>
    </lineage>
</organism>
<gene>
    <name evidence="7" type="ORF">EEDITHA_LOCUS11111</name>
</gene>
<dbReference type="Gene3D" id="3.30.40.10">
    <property type="entry name" value="Zinc/RING finger domain, C3HC4 (zinc finger)"/>
    <property type="match status" value="1"/>
</dbReference>
<dbReference type="InterPro" id="IPR001965">
    <property type="entry name" value="Znf_PHD"/>
</dbReference>
<protein>
    <recommendedName>
        <fullName evidence="6">PHD-type domain-containing protein</fullName>
    </recommendedName>
</protein>
<keyword evidence="2 4" id="KW-0863">Zinc-finger</keyword>
<feature type="compositionally biased region" description="Basic residues" evidence="5">
    <location>
        <begin position="45"/>
        <end position="63"/>
    </location>
</feature>
<evidence type="ECO:0000256" key="2">
    <source>
        <dbReference type="ARBA" id="ARBA00022771"/>
    </source>
</evidence>
<dbReference type="InterPro" id="IPR019787">
    <property type="entry name" value="Znf_PHD-finger"/>
</dbReference>
<feature type="domain" description="PHD-type" evidence="6">
    <location>
        <begin position="68"/>
        <end position="122"/>
    </location>
</feature>
<dbReference type="AlphaFoldDB" id="A0AAU9UC68"/>
<evidence type="ECO:0000256" key="3">
    <source>
        <dbReference type="ARBA" id="ARBA00022833"/>
    </source>
</evidence>
<evidence type="ECO:0000313" key="7">
    <source>
        <dbReference type="EMBL" id="CAH2095687.1"/>
    </source>
</evidence>